<dbReference type="Pfam" id="PF00856">
    <property type="entry name" value="SET"/>
    <property type="match status" value="1"/>
</dbReference>
<reference evidence="3 4" key="1">
    <citation type="journal article" date="2015" name="Genome Biol.">
        <title>Comparative genomics of Steinernema reveals deeply conserved gene regulatory networks.</title>
        <authorList>
            <person name="Dillman A.R."/>
            <person name="Macchietto M."/>
            <person name="Porter C.F."/>
            <person name="Rogers A."/>
            <person name="Williams B."/>
            <person name="Antoshechkin I."/>
            <person name="Lee M.M."/>
            <person name="Goodwin Z."/>
            <person name="Lu X."/>
            <person name="Lewis E.E."/>
            <person name="Goodrich-Blair H."/>
            <person name="Stock S.P."/>
            <person name="Adams B.J."/>
            <person name="Sternberg P.W."/>
            <person name="Mortazavi A."/>
        </authorList>
    </citation>
    <scope>NUCLEOTIDE SEQUENCE [LARGE SCALE GENOMIC DNA]</scope>
    <source>
        <strain evidence="3 4">ALL</strain>
    </source>
</reference>
<dbReference type="SUPFAM" id="SSF82199">
    <property type="entry name" value="SET domain"/>
    <property type="match status" value="1"/>
</dbReference>
<sequence length="415" mass="47552">MSSPTAQQTPKSVTTQVIRSARKLAKICSKEFVESDESCDEQPTVLKSEQSTVCADDVQLENDKMPDFSDSDFLLSSDSEHECSMVSAVRKLVSDASQGEQIDLFSLGLTPEEPLQQKKTSKSRAFSKRRASQTAKQSLEPLTKQRKRCFSGEGQQPPEAEAVQEPSKKKTSSRHLISGPNEEYNVFNSHWARKLMCIGEIRVNKRDLPESKPQRKLNDFLRLGLVQMFDYLEIKGSIFGRGVFATESIKAERYVVDFPCRAMSSEDFREMYAKVNSRNRKRIDRQRIHFDIPEKNIDYVFTAFDVSDKKKIPLWNGERVTFFGHLLNHSAKHPNVKPVVKHRVNEAGERVAIVIFRSLRDIKKGEELLWDYTADGVCPHLREKPWIPWCPCRKCEGNCWCRVCKGTELHLAVVY</sequence>
<dbReference type="Proteomes" id="UP000298663">
    <property type="component" value="Unassembled WGS sequence"/>
</dbReference>
<comment type="caution">
    <text evidence="3">The sequence shown here is derived from an EMBL/GenBank/DDBJ whole genome shotgun (WGS) entry which is preliminary data.</text>
</comment>
<organism evidence="3 4">
    <name type="scientific">Steinernema carpocapsae</name>
    <name type="common">Entomopathogenic nematode</name>
    <dbReference type="NCBI Taxonomy" id="34508"/>
    <lineage>
        <taxon>Eukaryota</taxon>
        <taxon>Metazoa</taxon>
        <taxon>Ecdysozoa</taxon>
        <taxon>Nematoda</taxon>
        <taxon>Chromadorea</taxon>
        <taxon>Rhabditida</taxon>
        <taxon>Tylenchina</taxon>
        <taxon>Panagrolaimomorpha</taxon>
        <taxon>Strongyloidoidea</taxon>
        <taxon>Steinernematidae</taxon>
        <taxon>Steinernema</taxon>
    </lineage>
</organism>
<dbReference type="PANTHER" id="PTHR46167:SF1">
    <property type="entry name" value="N-LYSINE METHYLTRANSFERASE KMT5A"/>
    <property type="match status" value="1"/>
</dbReference>
<dbReference type="InterPro" id="IPR001214">
    <property type="entry name" value="SET_dom"/>
</dbReference>
<evidence type="ECO:0000259" key="2">
    <source>
        <dbReference type="PROSITE" id="PS50280"/>
    </source>
</evidence>
<feature type="domain" description="SET" evidence="2">
    <location>
        <begin position="224"/>
        <end position="373"/>
    </location>
</feature>
<accession>A0A4U5MQR2</accession>
<evidence type="ECO:0000313" key="3">
    <source>
        <dbReference type="EMBL" id="TKR71989.1"/>
    </source>
</evidence>
<dbReference type="InterPro" id="IPR046341">
    <property type="entry name" value="SET_dom_sf"/>
</dbReference>
<dbReference type="GO" id="GO:0006357">
    <property type="term" value="P:regulation of transcription by RNA polymerase II"/>
    <property type="evidence" value="ECO:0007669"/>
    <property type="project" value="TreeGrafter"/>
</dbReference>
<evidence type="ECO:0000256" key="1">
    <source>
        <dbReference type="SAM" id="MobiDB-lite"/>
    </source>
</evidence>
<dbReference type="GO" id="GO:0042799">
    <property type="term" value="F:histone H4K20 methyltransferase activity"/>
    <property type="evidence" value="ECO:0007669"/>
    <property type="project" value="TreeGrafter"/>
</dbReference>
<feature type="compositionally biased region" description="Basic residues" evidence="1">
    <location>
        <begin position="119"/>
        <end position="131"/>
    </location>
</feature>
<reference evidence="3 4" key="2">
    <citation type="journal article" date="2019" name="G3 (Bethesda)">
        <title>Hybrid Assembly of the Genome of the Entomopathogenic Nematode Steinernema carpocapsae Identifies the X-Chromosome.</title>
        <authorList>
            <person name="Serra L."/>
            <person name="Macchietto M."/>
            <person name="Macias-Munoz A."/>
            <person name="McGill C.J."/>
            <person name="Rodriguez I.M."/>
            <person name="Rodriguez B."/>
            <person name="Murad R."/>
            <person name="Mortazavi A."/>
        </authorList>
    </citation>
    <scope>NUCLEOTIDE SEQUENCE [LARGE SCALE GENOMIC DNA]</scope>
    <source>
        <strain evidence="3 4">ALL</strain>
    </source>
</reference>
<dbReference type="GO" id="GO:0005700">
    <property type="term" value="C:polytene chromosome"/>
    <property type="evidence" value="ECO:0007669"/>
    <property type="project" value="TreeGrafter"/>
</dbReference>
<protein>
    <recommendedName>
        <fullName evidence="2">SET domain-containing protein</fullName>
    </recommendedName>
</protein>
<dbReference type="OrthoDB" id="5850751at2759"/>
<dbReference type="CDD" id="cd08161">
    <property type="entry name" value="SET"/>
    <property type="match status" value="1"/>
</dbReference>
<dbReference type="PROSITE" id="PS50280">
    <property type="entry name" value="SET"/>
    <property type="match status" value="1"/>
</dbReference>
<name>A0A4U5MQR2_STECR</name>
<dbReference type="AlphaFoldDB" id="A0A4U5MQR2"/>
<proteinExistence type="predicted"/>
<dbReference type="Gene3D" id="2.170.270.10">
    <property type="entry name" value="SET domain"/>
    <property type="match status" value="1"/>
</dbReference>
<keyword evidence="4" id="KW-1185">Reference proteome</keyword>
<dbReference type="EMBL" id="AZBU02000006">
    <property type="protein sequence ID" value="TKR71989.1"/>
    <property type="molecule type" value="Genomic_DNA"/>
</dbReference>
<dbReference type="InterPro" id="IPR051760">
    <property type="entry name" value="KMT5A"/>
</dbReference>
<dbReference type="SMART" id="SM00317">
    <property type="entry name" value="SET"/>
    <property type="match status" value="1"/>
</dbReference>
<evidence type="ECO:0000313" key="4">
    <source>
        <dbReference type="Proteomes" id="UP000298663"/>
    </source>
</evidence>
<dbReference type="GO" id="GO:0043516">
    <property type="term" value="P:regulation of DNA damage response, signal transduction by p53 class mediator"/>
    <property type="evidence" value="ECO:0007669"/>
    <property type="project" value="TreeGrafter"/>
</dbReference>
<dbReference type="GO" id="GO:0005634">
    <property type="term" value="C:nucleus"/>
    <property type="evidence" value="ECO:0007669"/>
    <property type="project" value="TreeGrafter"/>
</dbReference>
<gene>
    <name evidence="3" type="ORF">L596_019515</name>
</gene>
<dbReference type="PANTHER" id="PTHR46167">
    <property type="entry name" value="N-LYSINE METHYLTRANSFERASE KMT5A"/>
    <property type="match status" value="1"/>
</dbReference>
<feature type="region of interest" description="Disordered" evidence="1">
    <location>
        <begin position="113"/>
        <end position="179"/>
    </location>
</feature>